<dbReference type="InterPro" id="IPR020806">
    <property type="entry name" value="PKS_PP-bd"/>
</dbReference>
<dbReference type="FunFam" id="3.30.300.30:FF:000010">
    <property type="entry name" value="Enterobactin synthetase component F"/>
    <property type="match status" value="1"/>
</dbReference>
<dbReference type="GO" id="GO:0044550">
    <property type="term" value="P:secondary metabolite biosynthetic process"/>
    <property type="evidence" value="ECO:0007669"/>
    <property type="project" value="UniProtKB-ARBA"/>
</dbReference>
<dbReference type="Pfam" id="PF00550">
    <property type="entry name" value="PP-binding"/>
    <property type="match status" value="2"/>
</dbReference>
<dbReference type="Pfam" id="PF00501">
    <property type="entry name" value="AMP-binding"/>
    <property type="match status" value="2"/>
</dbReference>
<dbReference type="InterPro" id="IPR036736">
    <property type="entry name" value="ACP-like_sf"/>
</dbReference>
<dbReference type="InterPro" id="IPR045851">
    <property type="entry name" value="AMP-bd_C_sf"/>
</dbReference>
<comment type="cofactor">
    <cofactor evidence="1">
        <name>pantetheine 4'-phosphate</name>
        <dbReference type="ChEBI" id="CHEBI:47942"/>
    </cofactor>
</comment>
<dbReference type="Gene3D" id="3.30.559.10">
    <property type="entry name" value="Chloramphenicol acetyltransferase-like domain"/>
    <property type="match status" value="2"/>
</dbReference>
<dbReference type="PROSITE" id="PS00012">
    <property type="entry name" value="PHOSPHOPANTETHEINE"/>
    <property type="match status" value="2"/>
</dbReference>
<dbReference type="CDD" id="cd19531">
    <property type="entry name" value="LCL_NRPS-like"/>
    <property type="match status" value="2"/>
</dbReference>
<evidence type="ECO:0000313" key="7">
    <source>
        <dbReference type="Proteomes" id="UP000198984"/>
    </source>
</evidence>
<sequence>MIHIDFENKAQQFPSRIAITEGTQEITYHALNTGANKLAGTLRQLGVQQDTIVGVMLPSGINLVRSLLAVFKSGGIYLPVDINFAWKRLLQMFTQTGIQVLITRLDMKEQVEDLLQQLALKIQYLVLLDEAGNVTVSQHWGSLSSPLPAAAPQVAVADTDSNYIFYTSGSTGEAKAILGKHESLAHFIRWQIKEFGIDENCRVSQLIQFTFDASLRDIFVPLCSGGTLCIPGEEIKSNIAKLIDWINDAGITLMHCVPSLLRLILKELQTAPAARHFSKLQQVIMAGELLYAKDVHTFRAVAGDHVELVNFYGPSETTLIKSFHRIHEVAEAPSQPIHVGKPIADTALIILNNNGQLCRIGETGEVYIKTPFMTKGYFKNEALTKTVFVQNPLIKDRTDIIYKTGDLGRYLHDRSVEILGRTDEQVKINGIRVELNEIKQAVLEMNGVSEAQVITWQNNDHQHELVCYYTGAAIPETTLRQHLKGLLNESLIPGYFIQLEKFPLNANGKVDKKQLPRPEAIVVDAASYEAVTNVTEQQLENIWKEILGIKQIGRKVSFFRIGGNSLKVTQLISRIYKTFAVNLRIRDVFDHPSIAQLAALIANSTTETKPAIVPQPVQEHYPLSDGQRRLWVLDQFNEGKTAYNMANAFRLKGQLDKDALEKAFAALITRHEILRTTFITIAETPRQKVQAAAAFRFNLPVIDLSSTPDPEQELQTHVTNDTAVVFDLENGPLLQVKLYTLSADEQVLVIVMHHIISDGWSVAVFFGELVNLYQSYTQGAREALAPLAIQYKDYVHWQQEQLSGNNLQQHRDYWHAQFATGVPKLELYPDLPRPAVKTYNGSSVSLQVDAALQQALTILGRQQDASLFMVLLAALHALLYRYAYQEDLVIGTPIAGRDYVELEDQLGFYINTLALRTQFSGTGTFTELLQQVRKTVLDGFEHQVYPFDRLVNELQLERDTNRSPLFDVVLVLQNAGMGQAYTAPEGLSVSSYPFSSNTTKFDLIFNITETTEGLQLLLEYNTDLFRESRVQRMLAHYKNVLEGIVRNSNTALTAMDILSAGEKQALLYTFNDTVVPYATNSTLHGLLETQAALTPDNIALRLDGVEMTYAELNSKANQVAAYLIEKGIQAADNVGLISGRGFNMIIGLYGILKAGAAYVPIDPTYPADRQLYIIGNSGVSLVLTDQANVVAADAVDITTVLNAGYPDYNPGIIKNSKELAYTIYTSGSTGRPKGVMIAHHAAVNLIAWVNKRFSVNEQDHLLFITSMCFDLSVYDIFGILAVGGTVVIARQEEVTDVEKLRQLMLEERITFWDSVPTTMNYLVNEIAETGLPYQQNDLRVVFMSGDWIPVNLPQRIKQYFPQTQVISLGGATEGTVWSNYYPVEKDMSAQLSVPYGKPIDNNFFYILDEHLNPVPQGVVGELYIGGAGVAEGYANDAEKTAYSFVVDPFNTQLGGRMYRTGDLGRMMEDYNMEFMGRKDHQVKIRGFRVELGEIKNVLLQHADIKETVIIAETDAGSNKYLVAYLVAQQQLDLAAVKEHAGKHLPDYMIPGCFVCLDALPLSSNGKIDLKALPAPGEAAFTGVQYLAPRSATEKILVTIWQEVLGKPRIGVKDNFFETGGHSLNATRVISRVTQQLNVKLALRDLFVHPTIEALAALVSNTANKNAQAITAAAAQQYYPVSHAQKRLWLLEQAAEGLTAFNITRALKISGWLDTAALTKAFNHLLERHEILRTRFAEVQGIPVQQVQEPAVTVISVKDLRTENNRELLLNMLLAEAANHSFDLANEQLIQCTLFRLEDRQHVLLINLHHIITDGWSLEVLTKEWLALYHHYATGAPHNLTPLTLQYKDYAVWHNQELSGSRAAQLQAYWWKQFNELPPVLALPTRQRPAVKTYNGNDLTFEIDNALVKALQPIIRQHNSSLFTGLLTAVKVLLYRVTAQEDITIGSVHAGREDAALEQQVGLYANTLALRTLLQGSDSFVQVLEKVQETMLGAYEHQAYPFDRLVSDLQLGRDESRHPLFEVYADLLNIGAVDVQQNQPDALQITELEAGGATSKYDLSFRFYDAGETITTVLEYNTDLFEAHTIAQIRDTFLELLTALVRQPEQPIAAITLADSNNGGTDPTALEEAFDFSF</sequence>
<dbReference type="GO" id="GO:0043041">
    <property type="term" value="P:amino acid activation for nonribosomal peptide biosynthetic process"/>
    <property type="evidence" value="ECO:0007669"/>
    <property type="project" value="TreeGrafter"/>
</dbReference>
<dbReference type="GO" id="GO:0005829">
    <property type="term" value="C:cytosol"/>
    <property type="evidence" value="ECO:0007669"/>
    <property type="project" value="TreeGrafter"/>
</dbReference>
<name>A0A1H8IVT7_9BACT</name>
<evidence type="ECO:0000259" key="5">
    <source>
        <dbReference type="PROSITE" id="PS50075"/>
    </source>
</evidence>
<evidence type="ECO:0000313" key="6">
    <source>
        <dbReference type="EMBL" id="SEN72561.1"/>
    </source>
</evidence>
<dbReference type="Gene3D" id="3.40.50.12780">
    <property type="entry name" value="N-terminal domain of ligase-like"/>
    <property type="match status" value="1"/>
</dbReference>
<dbReference type="Gene3D" id="1.10.1200.10">
    <property type="entry name" value="ACP-like"/>
    <property type="match status" value="2"/>
</dbReference>
<reference evidence="6 7" key="1">
    <citation type="submission" date="2016-10" db="EMBL/GenBank/DDBJ databases">
        <authorList>
            <person name="de Groot N.N."/>
        </authorList>
    </citation>
    <scope>NUCLEOTIDE SEQUENCE [LARGE SCALE GENOMIC DNA]</scope>
    <source>
        <strain evidence="6 7">DSM 21039</strain>
    </source>
</reference>
<evidence type="ECO:0000256" key="2">
    <source>
        <dbReference type="ARBA" id="ARBA00006432"/>
    </source>
</evidence>
<dbReference type="STRING" id="573321.SAMN04488505_11297"/>
<dbReference type="InterPro" id="IPR042099">
    <property type="entry name" value="ANL_N_sf"/>
</dbReference>
<dbReference type="FunFam" id="3.30.559.10:FF:000012">
    <property type="entry name" value="Non-ribosomal peptide synthetase"/>
    <property type="match status" value="1"/>
</dbReference>
<dbReference type="Gene3D" id="3.40.50.980">
    <property type="match status" value="2"/>
</dbReference>
<dbReference type="CDD" id="cd05930">
    <property type="entry name" value="A_NRPS"/>
    <property type="match status" value="2"/>
</dbReference>
<dbReference type="Gene3D" id="3.30.300.30">
    <property type="match status" value="2"/>
</dbReference>
<dbReference type="InterPro" id="IPR023213">
    <property type="entry name" value="CAT-like_dom_sf"/>
</dbReference>
<protein>
    <submittedName>
        <fullName evidence="6">Amino acid adenylation domain-containing protein</fullName>
    </submittedName>
</protein>
<dbReference type="SUPFAM" id="SSF47336">
    <property type="entry name" value="ACP-like"/>
    <property type="match status" value="2"/>
</dbReference>
<keyword evidence="7" id="KW-1185">Reference proteome</keyword>
<dbReference type="GO" id="GO:0003824">
    <property type="term" value="F:catalytic activity"/>
    <property type="evidence" value="ECO:0007669"/>
    <property type="project" value="InterPro"/>
</dbReference>
<accession>A0A1H8IVT7</accession>
<dbReference type="SUPFAM" id="SSF52777">
    <property type="entry name" value="CoA-dependent acyltransferases"/>
    <property type="match status" value="4"/>
</dbReference>
<organism evidence="6 7">
    <name type="scientific">Chitinophaga rupis</name>
    <dbReference type="NCBI Taxonomy" id="573321"/>
    <lineage>
        <taxon>Bacteria</taxon>
        <taxon>Pseudomonadati</taxon>
        <taxon>Bacteroidota</taxon>
        <taxon>Chitinophagia</taxon>
        <taxon>Chitinophagales</taxon>
        <taxon>Chitinophagaceae</taxon>
        <taxon>Chitinophaga</taxon>
    </lineage>
</organism>
<dbReference type="FunFam" id="1.10.1200.10:FF:000005">
    <property type="entry name" value="Nonribosomal peptide synthetase 1"/>
    <property type="match status" value="2"/>
</dbReference>
<dbReference type="InterPro" id="IPR025110">
    <property type="entry name" value="AMP-bd_C"/>
</dbReference>
<dbReference type="NCBIfam" id="NF003417">
    <property type="entry name" value="PRK04813.1"/>
    <property type="match status" value="2"/>
</dbReference>
<dbReference type="Proteomes" id="UP000198984">
    <property type="component" value="Unassembled WGS sequence"/>
</dbReference>
<dbReference type="Gene3D" id="3.30.559.30">
    <property type="entry name" value="Nonribosomal peptide synthetase, condensation domain"/>
    <property type="match status" value="2"/>
</dbReference>
<dbReference type="PROSITE" id="PS50075">
    <property type="entry name" value="CARRIER"/>
    <property type="match status" value="2"/>
</dbReference>
<dbReference type="Gene3D" id="2.30.38.10">
    <property type="entry name" value="Luciferase, Domain 3"/>
    <property type="match status" value="1"/>
</dbReference>
<dbReference type="SUPFAM" id="SSF56801">
    <property type="entry name" value="Acetyl-CoA synthetase-like"/>
    <property type="match status" value="2"/>
</dbReference>
<dbReference type="Pfam" id="PF00668">
    <property type="entry name" value="Condensation"/>
    <property type="match status" value="2"/>
</dbReference>
<dbReference type="InterPro" id="IPR009081">
    <property type="entry name" value="PP-bd_ACP"/>
</dbReference>
<dbReference type="PANTHER" id="PTHR45527">
    <property type="entry name" value="NONRIBOSOMAL PEPTIDE SYNTHETASE"/>
    <property type="match status" value="1"/>
</dbReference>
<evidence type="ECO:0000256" key="4">
    <source>
        <dbReference type="ARBA" id="ARBA00022553"/>
    </source>
</evidence>
<dbReference type="PANTHER" id="PTHR45527:SF1">
    <property type="entry name" value="FATTY ACID SYNTHASE"/>
    <property type="match status" value="1"/>
</dbReference>
<comment type="similarity">
    <text evidence="2">Belongs to the ATP-dependent AMP-binding enzyme family.</text>
</comment>
<evidence type="ECO:0000256" key="1">
    <source>
        <dbReference type="ARBA" id="ARBA00001957"/>
    </source>
</evidence>
<dbReference type="InterPro" id="IPR020845">
    <property type="entry name" value="AMP-binding_CS"/>
</dbReference>
<keyword evidence="4" id="KW-0597">Phosphoprotein</keyword>
<dbReference type="FunFam" id="3.40.50.980:FF:000001">
    <property type="entry name" value="Non-ribosomal peptide synthetase"/>
    <property type="match status" value="1"/>
</dbReference>
<dbReference type="SMART" id="SM00823">
    <property type="entry name" value="PKS_PP"/>
    <property type="match status" value="2"/>
</dbReference>
<dbReference type="OrthoDB" id="4317020at2"/>
<dbReference type="InterPro" id="IPR001242">
    <property type="entry name" value="Condensation_dom"/>
</dbReference>
<dbReference type="EMBL" id="FOBB01000012">
    <property type="protein sequence ID" value="SEN72561.1"/>
    <property type="molecule type" value="Genomic_DNA"/>
</dbReference>
<dbReference type="GO" id="GO:0031177">
    <property type="term" value="F:phosphopantetheine binding"/>
    <property type="evidence" value="ECO:0007669"/>
    <property type="project" value="InterPro"/>
</dbReference>
<gene>
    <name evidence="6" type="ORF">SAMN04488505_11297</name>
</gene>
<dbReference type="Pfam" id="PF13193">
    <property type="entry name" value="AMP-binding_C"/>
    <property type="match status" value="1"/>
</dbReference>
<dbReference type="FunFam" id="3.40.50.12780:FF:000012">
    <property type="entry name" value="Non-ribosomal peptide synthetase"/>
    <property type="match status" value="1"/>
</dbReference>
<proteinExistence type="inferred from homology"/>
<dbReference type="PROSITE" id="PS00455">
    <property type="entry name" value="AMP_BINDING"/>
    <property type="match status" value="1"/>
</dbReference>
<dbReference type="NCBIfam" id="TIGR01733">
    <property type="entry name" value="AA-adenyl-dom"/>
    <property type="match status" value="2"/>
</dbReference>
<dbReference type="InterPro" id="IPR010071">
    <property type="entry name" value="AA_adenyl_dom"/>
</dbReference>
<dbReference type="InterPro" id="IPR000873">
    <property type="entry name" value="AMP-dep_synth/lig_dom"/>
</dbReference>
<feature type="domain" description="Carrier" evidence="5">
    <location>
        <begin position="530"/>
        <end position="605"/>
    </location>
</feature>
<feature type="domain" description="Carrier" evidence="5">
    <location>
        <begin position="1587"/>
        <end position="1662"/>
    </location>
</feature>
<keyword evidence="3" id="KW-0596">Phosphopantetheine</keyword>
<dbReference type="InterPro" id="IPR006162">
    <property type="entry name" value="Ppantetheine_attach_site"/>
</dbReference>
<dbReference type="RefSeq" id="WP_162277717.1">
    <property type="nucleotide sequence ID" value="NZ_FOBB01000012.1"/>
</dbReference>
<evidence type="ECO:0000256" key="3">
    <source>
        <dbReference type="ARBA" id="ARBA00022450"/>
    </source>
</evidence>